<dbReference type="PANTHER" id="PTHR31286">
    <property type="entry name" value="GLYCINE-RICH CELL WALL STRUCTURAL PROTEIN 1.8-LIKE"/>
    <property type="match status" value="1"/>
</dbReference>
<dbReference type="AlphaFoldDB" id="A0AAV2D4J3"/>
<feature type="region of interest" description="Disordered" evidence="2">
    <location>
        <begin position="1"/>
        <end position="69"/>
    </location>
</feature>
<evidence type="ECO:0000256" key="1">
    <source>
        <dbReference type="PROSITE-ProRule" id="PRU00047"/>
    </source>
</evidence>
<sequence>MLSEKLSETPPATGNLNPSDRPPDQGVTPVPLQCIPTVTPISIIEGNTPGSESMAVDDQPNLSDEGASKTGPISYASAVTGAPASPAAGMVSWTPVGEHDLVQGLFNGEPELKVSDSFRSKLSKPWQRSLVVRTLGLQISFTTFNNKLRALWRPTGSMEVMLLGSECFMVKLSNDGDYFRALTEGPWTIFDHYLLVQQWTPEFRLSDKLPSSMIIWVQLPAFPVHFYHKEVLFSLGNMIGRTIKLDYHTLHQQRARFARIAVEIDLAKPLVTRVRLDGAWQYLEYENLPVCCFECGKIGHTKETCPNLKPPSPPQLSLVVAGVSPSPSPETTTAPEEKSTFGPWMLVTRKSRRGNSTTRKGNSDSSNNDSGYQVKSGNGKATAREGYATAEISQGANRAGPQRAEGGNGGNKSDKDRGSMAGKKGKDGSEDGASMAGKKGKDGSEDGYGKERGKSILGPVPPKQHSNSPRPKNAPPKNNGPSGSGTKPIQLPSPRKVLFAGLDQTPSSPSLTTLPSAKGTTIQLVIPAQPKGSADQPVVESSPSASARTKGLKKQRKKNKSPGKASRPMAAKALQIWTPVKERKSKARSKMAALTLQEIEAWTGAANRAERVEVLESIPGDSTSAAKEKAIQPSSS</sequence>
<dbReference type="SUPFAM" id="SSF57756">
    <property type="entry name" value="Retrovirus zinc finger-like domains"/>
    <property type="match status" value="1"/>
</dbReference>
<keyword evidence="5" id="KW-1185">Reference proteome</keyword>
<feature type="region of interest" description="Disordered" evidence="2">
    <location>
        <begin position="616"/>
        <end position="636"/>
    </location>
</feature>
<gene>
    <name evidence="4" type="ORF">LTRI10_LOCUS9986</name>
</gene>
<dbReference type="InterPro" id="IPR036875">
    <property type="entry name" value="Znf_CCHC_sf"/>
</dbReference>
<proteinExistence type="predicted"/>
<dbReference type="PANTHER" id="PTHR31286:SF99">
    <property type="entry name" value="DUF4283 DOMAIN-CONTAINING PROTEIN"/>
    <property type="match status" value="1"/>
</dbReference>
<keyword evidence="1" id="KW-0863">Zinc-finger</keyword>
<feature type="domain" description="CCHC-type" evidence="3">
    <location>
        <begin position="292"/>
        <end position="307"/>
    </location>
</feature>
<reference evidence="4 5" key="1">
    <citation type="submission" date="2024-04" db="EMBL/GenBank/DDBJ databases">
        <authorList>
            <person name="Fracassetti M."/>
        </authorList>
    </citation>
    <scope>NUCLEOTIDE SEQUENCE [LARGE SCALE GENOMIC DNA]</scope>
</reference>
<feature type="compositionally biased region" description="Basic and acidic residues" evidence="2">
    <location>
        <begin position="439"/>
        <end position="454"/>
    </location>
</feature>
<evidence type="ECO:0000256" key="2">
    <source>
        <dbReference type="SAM" id="MobiDB-lite"/>
    </source>
</evidence>
<evidence type="ECO:0000313" key="4">
    <source>
        <dbReference type="EMBL" id="CAL1363576.1"/>
    </source>
</evidence>
<feature type="compositionally biased region" description="Basic and acidic residues" evidence="2">
    <location>
        <begin position="412"/>
        <end position="429"/>
    </location>
</feature>
<dbReference type="EMBL" id="OZ034814">
    <property type="protein sequence ID" value="CAL1363576.1"/>
    <property type="molecule type" value="Genomic_DNA"/>
</dbReference>
<feature type="region of interest" description="Disordered" evidence="2">
    <location>
        <begin position="306"/>
        <end position="574"/>
    </location>
</feature>
<protein>
    <recommendedName>
        <fullName evidence="3">CCHC-type domain-containing protein</fullName>
    </recommendedName>
</protein>
<keyword evidence="1" id="KW-0479">Metal-binding</keyword>
<dbReference type="Proteomes" id="UP001497516">
    <property type="component" value="Chromosome 10"/>
</dbReference>
<feature type="compositionally biased region" description="Low complexity" evidence="2">
    <location>
        <begin position="505"/>
        <end position="516"/>
    </location>
</feature>
<dbReference type="Pfam" id="PF14111">
    <property type="entry name" value="DUF4283"/>
    <property type="match status" value="1"/>
</dbReference>
<accession>A0AAV2D4J3</accession>
<feature type="compositionally biased region" description="Basic residues" evidence="2">
    <location>
        <begin position="550"/>
        <end position="561"/>
    </location>
</feature>
<dbReference type="InterPro" id="IPR040256">
    <property type="entry name" value="At4g02000-like"/>
</dbReference>
<organism evidence="4 5">
    <name type="scientific">Linum trigynum</name>
    <dbReference type="NCBI Taxonomy" id="586398"/>
    <lineage>
        <taxon>Eukaryota</taxon>
        <taxon>Viridiplantae</taxon>
        <taxon>Streptophyta</taxon>
        <taxon>Embryophyta</taxon>
        <taxon>Tracheophyta</taxon>
        <taxon>Spermatophyta</taxon>
        <taxon>Magnoliopsida</taxon>
        <taxon>eudicotyledons</taxon>
        <taxon>Gunneridae</taxon>
        <taxon>Pentapetalae</taxon>
        <taxon>rosids</taxon>
        <taxon>fabids</taxon>
        <taxon>Malpighiales</taxon>
        <taxon>Linaceae</taxon>
        <taxon>Linum</taxon>
    </lineage>
</organism>
<dbReference type="GO" id="GO:0008270">
    <property type="term" value="F:zinc ion binding"/>
    <property type="evidence" value="ECO:0007669"/>
    <property type="project" value="UniProtKB-KW"/>
</dbReference>
<dbReference type="GO" id="GO:0003676">
    <property type="term" value="F:nucleic acid binding"/>
    <property type="evidence" value="ECO:0007669"/>
    <property type="project" value="InterPro"/>
</dbReference>
<evidence type="ECO:0000259" key="3">
    <source>
        <dbReference type="PROSITE" id="PS50158"/>
    </source>
</evidence>
<evidence type="ECO:0000313" key="5">
    <source>
        <dbReference type="Proteomes" id="UP001497516"/>
    </source>
</evidence>
<name>A0AAV2D4J3_9ROSI</name>
<dbReference type="InterPro" id="IPR001878">
    <property type="entry name" value="Znf_CCHC"/>
</dbReference>
<dbReference type="PROSITE" id="PS50158">
    <property type="entry name" value="ZF_CCHC"/>
    <property type="match status" value="1"/>
</dbReference>
<dbReference type="InterPro" id="IPR025558">
    <property type="entry name" value="DUF4283"/>
</dbReference>
<keyword evidence="1" id="KW-0862">Zinc</keyword>